<proteinExistence type="predicted"/>
<dbReference type="AlphaFoldDB" id="A0A923T7P4"/>
<dbReference type="EMBL" id="JACSIT010000077">
    <property type="protein sequence ID" value="MBC6993774.1"/>
    <property type="molecule type" value="Genomic_DNA"/>
</dbReference>
<evidence type="ECO:0000313" key="2">
    <source>
        <dbReference type="Proteomes" id="UP000650081"/>
    </source>
</evidence>
<dbReference type="RefSeq" id="WP_187465875.1">
    <property type="nucleotide sequence ID" value="NZ_JACSIT010000077.1"/>
</dbReference>
<name>A0A923T7P4_9BACT</name>
<reference evidence="1" key="1">
    <citation type="submission" date="2020-08" db="EMBL/GenBank/DDBJ databases">
        <title>Lewinella bacteria from marine environments.</title>
        <authorList>
            <person name="Zhong Y."/>
        </authorList>
    </citation>
    <scope>NUCLEOTIDE SEQUENCE</scope>
    <source>
        <strain evidence="1">KCTC 42187</strain>
    </source>
</reference>
<protein>
    <submittedName>
        <fullName evidence="1">Uncharacterized protein</fullName>
    </submittedName>
</protein>
<dbReference type="Proteomes" id="UP000650081">
    <property type="component" value="Unassembled WGS sequence"/>
</dbReference>
<accession>A0A923T7P4</accession>
<comment type="caution">
    <text evidence="1">The sequence shown here is derived from an EMBL/GenBank/DDBJ whole genome shotgun (WGS) entry which is preliminary data.</text>
</comment>
<sequence length="192" mass="21341">MTRLFYLAYGLVGICLLLAAHKAPVKSLLQTSNGNYVILENQVVQASQLLSPEDAATLADLAVSGFKQYKFIKRKVFKKAINHTVTKHTTSKKQAIPTEIETLLAKYQPQDVGDGYFIADNRVVQKCRPLAFEDFQALQEIASRADAGGTISHGVFMVDYVDQTIVKLDEKDAKVSPAVLDRYAAVMKKYLR</sequence>
<gene>
    <name evidence="1" type="ORF">H9S92_06360</name>
</gene>
<organism evidence="1 2">
    <name type="scientific">Neolewinella lacunae</name>
    <dbReference type="NCBI Taxonomy" id="1517758"/>
    <lineage>
        <taxon>Bacteria</taxon>
        <taxon>Pseudomonadati</taxon>
        <taxon>Bacteroidota</taxon>
        <taxon>Saprospiria</taxon>
        <taxon>Saprospirales</taxon>
        <taxon>Lewinellaceae</taxon>
        <taxon>Neolewinella</taxon>
    </lineage>
</organism>
<evidence type="ECO:0000313" key="1">
    <source>
        <dbReference type="EMBL" id="MBC6993774.1"/>
    </source>
</evidence>
<keyword evidence="2" id="KW-1185">Reference proteome</keyword>